<evidence type="ECO:0000313" key="2">
    <source>
        <dbReference type="EMBL" id="GAA3511148.1"/>
    </source>
</evidence>
<dbReference type="Gene3D" id="3.40.630.30">
    <property type="match status" value="1"/>
</dbReference>
<sequence>MKIIKSTLADIESIVQLYDMAIAFQNQKKGTPWPKNSKELIETEIREERQYKLIINNEIACIWVYTFNDPEIWGIKNQDSSIYIHRIAAHPKYRGQDLISNVFEWTKIYALKNNLNYIRLDIAGVNLGLINLYKKNGFTYLGTTIIEDPKNLPTHYHNIEVCLLEMCLNVD</sequence>
<keyword evidence="3" id="KW-1185">Reference proteome</keyword>
<dbReference type="RefSeq" id="WP_344928068.1">
    <property type="nucleotide sequence ID" value="NZ_BAABCW010000010.1"/>
</dbReference>
<protein>
    <submittedName>
        <fullName evidence="2">GNAT family N-acetyltransferase</fullName>
    </submittedName>
</protein>
<dbReference type="EMBL" id="BAABCW010000010">
    <property type="protein sequence ID" value="GAA3511148.1"/>
    <property type="molecule type" value="Genomic_DNA"/>
</dbReference>
<dbReference type="Proteomes" id="UP001500459">
    <property type="component" value="Unassembled WGS sequence"/>
</dbReference>
<dbReference type="PROSITE" id="PS51186">
    <property type="entry name" value="GNAT"/>
    <property type="match status" value="1"/>
</dbReference>
<feature type="domain" description="N-acetyltransferase" evidence="1">
    <location>
        <begin position="1"/>
        <end position="171"/>
    </location>
</feature>
<comment type="caution">
    <text evidence="2">The sequence shown here is derived from an EMBL/GenBank/DDBJ whole genome shotgun (WGS) entry which is preliminary data.</text>
</comment>
<name>A0ABP6UL71_9FLAO</name>
<accession>A0ABP6UL71</accession>
<proteinExistence type="predicted"/>
<gene>
    <name evidence="2" type="ORF">GCM10022393_26130</name>
</gene>
<reference evidence="3" key="1">
    <citation type="journal article" date="2019" name="Int. J. Syst. Evol. Microbiol.">
        <title>The Global Catalogue of Microorganisms (GCM) 10K type strain sequencing project: providing services to taxonomists for standard genome sequencing and annotation.</title>
        <authorList>
            <consortium name="The Broad Institute Genomics Platform"/>
            <consortium name="The Broad Institute Genome Sequencing Center for Infectious Disease"/>
            <person name="Wu L."/>
            <person name="Ma J."/>
        </authorList>
    </citation>
    <scope>NUCLEOTIDE SEQUENCE [LARGE SCALE GENOMIC DNA]</scope>
    <source>
        <strain evidence="3">JCM 17106</strain>
    </source>
</reference>
<dbReference type="InterPro" id="IPR000182">
    <property type="entry name" value="GNAT_dom"/>
</dbReference>
<evidence type="ECO:0000313" key="3">
    <source>
        <dbReference type="Proteomes" id="UP001500459"/>
    </source>
</evidence>
<dbReference type="SUPFAM" id="SSF55729">
    <property type="entry name" value="Acyl-CoA N-acyltransferases (Nat)"/>
    <property type="match status" value="1"/>
</dbReference>
<evidence type="ECO:0000259" key="1">
    <source>
        <dbReference type="PROSITE" id="PS51186"/>
    </source>
</evidence>
<dbReference type="Pfam" id="PF00583">
    <property type="entry name" value="Acetyltransf_1"/>
    <property type="match status" value="1"/>
</dbReference>
<organism evidence="2 3">
    <name type="scientific">Aquimarina addita</name>
    <dbReference type="NCBI Taxonomy" id="870485"/>
    <lineage>
        <taxon>Bacteria</taxon>
        <taxon>Pseudomonadati</taxon>
        <taxon>Bacteroidota</taxon>
        <taxon>Flavobacteriia</taxon>
        <taxon>Flavobacteriales</taxon>
        <taxon>Flavobacteriaceae</taxon>
        <taxon>Aquimarina</taxon>
    </lineage>
</organism>
<dbReference type="InterPro" id="IPR016181">
    <property type="entry name" value="Acyl_CoA_acyltransferase"/>
</dbReference>